<feature type="non-terminal residue" evidence="2">
    <location>
        <position position="1"/>
    </location>
</feature>
<evidence type="ECO:0000313" key="2">
    <source>
        <dbReference type="EMBL" id="GAG45055.1"/>
    </source>
</evidence>
<accession>X0XPD1</accession>
<gene>
    <name evidence="2" type="ORF">S01H1_76578</name>
</gene>
<protein>
    <submittedName>
        <fullName evidence="2">Uncharacterized protein</fullName>
    </submittedName>
</protein>
<sequence length="235" mass="26760">IGVNIYKMRKSRLKSPKFIIALFPTVIIVILFIWLLMTIFEGESPQGHLEPLPDYLSKSLNFNVTVSDLKMGLRNIKVSVKQDGPVIPIIKKDFSYEGLFNERGIHTFNEEFTLDPKKLHLVQGQANLIIEIHDFSKRRGGDGNLLLLEHKMIVDTIPPSITPISRSHNVNMGGSGLIIYRISTDTYQSGVLVNEVLFPGIPFRNDYQTGIYMCYFAAPYNIKKDTALYLWAKDR</sequence>
<dbReference type="AlphaFoldDB" id="X0XPD1"/>
<keyword evidence="1" id="KW-1133">Transmembrane helix</keyword>
<dbReference type="EMBL" id="BARS01051403">
    <property type="protein sequence ID" value="GAG45055.1"/>
    <property type="molecule type" value="Genomic_DNA"/>
</dbReference>
<feature type="transmembrane region" description="Helical" evidence="1">
    <location>
        <begin position="18"/>
        <end position="40"/>
    </location>
</feature>
<proteinExistence type="predicted"/>
<keyword evidence="1" id="KW-0812">Transmembrane</keyword>
<feature type="non-terminal residue" evidence="2">
    <location>
        <position position="235"/>
    </location>
</feature>
<comment type="caution">
    <text evidence="2">The sequence shown here is derived from an EMBL/GenBank/DDBJ whole genome shotgun (WGS) entry which is preliminary data.</text>
</comment>
<evidence type="ECO:0000256" key="1">
    <source>
        <dbReference type="SAM" id="Phobius"/>
    </source>
</evidence>
<name>X0XPD1_9ZZZZ</name>
<keyword evidence="1" id="KW-0472">Membrane</keyword>
<organism evidence="2">
    <name type="scientific">marine sediment metagenome</name>
    <dbReference type="NCBI Taxonomy" id="412755"/>
    <lineage>
        <taxon>unclassified sequences</taxon>
        <taxon>metagenomes</taxon>
        <taxon>ecological metagenomes</taxon>
    </lineage>
</organism>
<reference evidence="2" key="1">
    <citation type="journal article" date="2014" name="Front. Microbiol.">
        <title>High frequency of phylogenetically diverse reductive dehalogenase-homologous genes in deep subseafloor sedimentary metagenomes.</title>
        <authorList>
            <person name="Kawai M."/>
            <person name="Futagami T."/>
            <person name="Toyoda A."/>
            <person name="Takaki Y."/>
            <person name="Nishi S."/>
            <person name="Hori S."/>
            <person name="Arai W."/>
            <person name="Tsubouchi T."/>
            <person name="Morono Y."/>
            <person name="Uchiyama I."/>
            <person name="Ito T."/>
            <person name="Fujiyama A."/>
            <person name="Inagaki F."/>
            <person name="Takami H."/>
        </authorList>
    </citation>
    <scope>NUCLEOTIDE SEQUENCE</scope>
    <source>
        <strain evidence="2">Expedition CK06-06</strain>
    </source>
</reference>